<feature type="region of interest" description="Disordered" evidence="6">
    <location>
        <begin position="361"/>
        <end position="416"/>
    </location>
</feature>
<feature type="compositionally biased region" description="Polar residues" evidence="6">
    <location>
        <begin position="184"/>
        <end position="193"/>
    </location>
</feature>
<evidence type="ECO:0000313" key="8">
    <source>
        <dbReference type="EMBL" id="KAJ6796212.1"/>
    </source>
</evidence>
<gene>
    <name evidence="8" type="ORF">M6B38_222480</name>
</gene>
<feature type="region of interest" description="Disordered" evidence="6">
    <location>
        <begin position="614"/>
        <end position="671"/>
    </location>
</feature>
<dbReference type="PANTHER" id="PTHR46807">
    <property type="entry name" value="TRANSCRIPTION FACTOR PIF3"/>
    <property type="match status" value="1"/>
</dbReference>
<evidence type="ECO:0000256" key="3">
    <source>
        <dbReference type="ARBA" id="ARBA00023015"/>
    </source>
</evidence>
<feature type="compositionally biased region" description="Low complexity" evidence="6">
    <location>
        <begin position="367"/>
        <end position="383"/>
    </location>
</feature>
<dbReference type="SMART" id="SM00353">
    <property type="entry name" value="HLH"/>
    <property type="match status" value="1"/>
</dbReference>
<name>A0AAX6DWM6_IRIPA</name>
<reference evidence="8" key="2">
    <citation type="submission" date="2023-04" db="EMBL/GenBank/DDBJ databases">
        <authorList>
            <person name="Bruccoleri R.E."/>
            <person name="Oakeley E.J."/>
            <person name="Faust A.-M."/>
            <person name="Dessus-Babus S."/>
            <person name="Altorfer M."/>
            <person name="Burckhardt D."/>
            <person name="Oertli M."/>
            <person name="Naumann U."/>
            <person name="Petersen F."/>
            <person name="Wong J."/>
        </authorList>
    </citation>
    <scope>NUCLEOTIDE SEQUENCE</scope>
    <source>
        <strain evidence="8">GSM-AAB239-AS_SAM_17_03QT</strain>
        <tissue evidence="8">Leaf</tissue>
    </source>
</reference>
<feature type="compositionally biased region" description="Basic and acidic residues" evidence="6">
    <location>
        <begin position="430"/>
        <end position="443"/>
    </location>
</feature>
<dbReference type="GO" id="GO:0003700">
    <property type="term" value="F:DNA-binding transcription factor activity"/>
    <property type="evidence" value="ECO:0007669"/>
    <property type="project" value="InterPro"/>
</dbReference>
<accession>A0AAX6DWM6</accession>
<keyword evidence="3" id="KW-0805">Transcription regulation</keyword>
<dbReference type="AlphaFoldDB" id="A0AAX6DWM6"/>
<evidence type="ECO:0000256" key="5">
    <source>
        <dbReference type="ARBA" id="ARBA00023242"/>
    </source>
</evidence>
<dbReference type="EMBL" id="JANAVB010041419">
    <property type="protein sequence ID" value="KAJ6796212.1"/>
    <property type="molecule type" value="Genomic_DNA"/>
</dbReference>
<organism evidence="8 9">
    <name type="scientific">Iris pallida</name>
    <name type="common">Sweet iris</name>
    <dbReference type="NCBI Taxonomy" id="29817"/>
    <lineage>
        <taxon>Eukaryota</taxon>
        <taxon>Viridiplantae</taxon>
        <taxon>Streptophyta</taxon>
        <taxon>Embryophyta</taxon>
        <taxon>Tracheophyta</taxon>
        <taxon>Spermatophyta</taxon>
        <taxon>Magnoliopsida</taxon>
        <taxon>Liliopsida</taxon>
        <taxon>Asparagales</taxon>
        <taxon>Iridaceae</taxon>
        <taxon>Iridoideae</taxon>
        <taxon>Irideae</taxon>
        <taxon>Iris</taxon>
    </lineage>
</organism>
<feature type="region of interest" description="Disordered" evidence="6">
    <location>
        <begin position="44"/>
        <end position="66"/>
    </location>
</feature>
<dbReference type="Gene3D" id="4.10.280.10">
    <property type="entry name" value="Helix-loop-helix DNA-binding domain"/>
    <property type="match status" value="1"/>
</dbReference>
<dbReference type="InterPro" id="IPR044273">
    <property type="entry name" value="PIF3-like"/>
</dbReference>
<feature type="region of interest" description="Disordered" evidence="6">
    <location>
        <begin position="253"/>
        <end position="288"/>
    </location>
</feature>
<protein>
    <submittedName>
        <fullName evidence="8">Transcription factor PIF3-like</fullName>
    </submittedName>
</protein>
<comment type="similarity">
    <text evidence="2">Belongs to the bHLH protein family.</text>
</comment>
<feature type="domain" description="BHLH" evidence="7">
    <location>
        <begin position="430"/>
        <end position="479"/>
    </location>
</feature>
<dbReference type="PROSITE" id="PS50888">
    <property type="entry name" value="BHLH"/>
    <property type="match status" value="1"/>
</dbReference>
<dbReference type="FunFam" id="4.10.280.10:FF:000004">
    <property type="entry name" value="Basic helix-loop-helix transcription factor"/>
    <property type="match status" value="1"/>
</dbReference>
<feature type="region of interest" description="Disordered" evidence="6">
    <location>
        <begin position="168"/>
        <end position="216"/>
    </location>
</feature>
<evidence type="ECO:0000256" key="6">
    <source>
        <dbReference type="SAM" id="MobiDB-lite"/>
    </source>
</evidence>
<feature type="region of interest" description="Disordered" evidence="6">
    <location>
        <begin position="1"/>
        <end position="26"/>
    </location>
</feature>
<feature type="compositionally biased region" description="Gly residues" evidence="6">
    <location>
        <begin position="203"/>
        <end position="212"/>
    </location>
</feature>
<dbReference type="PANTHER" id="PTHR46807:SF1">
    <property type="entry name" value="TRANSCRIPTION FACTOR PIF3"/>
    <property type="match status" value="1"/>
</dbReference>
<evidence type="ECO:0000256" key="4">
    <source>
        <dbReference type="ARBA" id="ARBA00023163"/>
    </source>
</evidence>
<dbReference type="Pfam" id="PF00010">
    <property type="entry name" value="HLH"/>
    <property type="match status" value="1"/>
</dbReference>
<reference evidence="8" key="1">
    <citation type="journal article" date="2023" name="GigaByte">
        <title>Genome assembly of the bearded iris, Iris pallida Lam.</title>
        <authorList>
            <person name="Bruccoleri R.E."/>
            <person name="Oakeley E.J."/>
            <person name="Faust A.M.E."/>
            <person name="Altorfer M."/>
            <person name="Dessus-Babus S."/>
            <person name="Burckhardt D."/>
            <person name="Oertli M."/>
            <person name="Naumann U."/>
            <person name="Petersen F."/>
            <person name="Wong J."/>
        </authorList>
    </citation>
    <scope>NUCLEOTIDE SEQUENCE</scope>
    <source>
        <strain evidence="8">GSM-AAB239-AS_SAM_17_03QT</strain>
    </source>
</reference>
<feature type="region of interest" description="Disordered" evidence="6">
    <location>
        <begin position="314"/>
        <end position="345"/>
    </location>
</feature>
<dbReference type="CDD" id="cd11445">
    <property type="entry name" value="bHLH_AtPIF_like"/>
    <property type="match status" value="1"/>
</dbReference>
<keyword evidence="4" id="KW-0804">Transcription</keyword>
<evidence type="ECO:0000259" key="7">
    <source>
        <dbReference type="PROSITE" id="PS50888"/>
    </source>
</evidence>
<dbReference type="InterPro" id="IPR047265">
    <property type="entry name" value="PIF1-like_bHLH"/>
</dbReference>
<proteinExistence type="inferred from homology"/>
<evidence type="ECO:0000256" key="2">
    <source>
        <dbReference type="ARBA" id="ARBA00005510"/>
    </source>
</evidence>
<keyword evidence="9" id="KW-1185">Reference proteome</keyword>
<keyword evidence="5" id="KW-0539">Nucleus</keyword>
<feature type="compositionally biased region" description="Polar residues" evidence="6">
    <location>
        <begin position="321"/>
        <end position="345"/>
    </location>
</feature>
<dbReference type="InterPro" id="IPR011598">
    <property type="entry name" value="bHLH_dom"/>
</dbReference>
<dbReference type="Proteomes" id="UP001140949">
    <property type="component" value="Unassembled WGS sequence"/>
</dbReference>
<dbReference type="InterPro" id="IPR036638">
    <property type="entry name" value="HLH_DNA-bd_sf"/>
</dbReference>
<feature type="compositionally biased region" description="Basic and acidic residues" evidence="6">
    <location>
        <begin position="638"/>
        <end position="669"/>
    </location>
</feature>
<evidence type="ECO:0000256" key="1">
    <source>
        <dbReference type="ARBA" id="ARBA00004123"/>
    </source>
</evidence>
<comment type="subcellular location">
    <subcellularLocation>
        <location evidence="1">Nucleus</location>
    </subcellularLocation>
</comment>
<dbReference type="GO" id="GO:0046983">
    <property type="term" value="F:protein dimerization activity"/>
    <property type="evidence" value="ECO:0007669"/>
    <property type="project" value="InterPro"/>
</dbReference>
<comment type="caution">
    <text evidence="8">The sequence shown here is derived from an EMBL/GenBank/DDBJ whole genome shotgun (WGS) entry which is preliminary data.</text>
</comment>
<dbReference type="SUPFAM" id="SSF47459">
    <property type="entry name" value="HLH, helix-loop-helix DNA-binding domain"/>
    <property type="match status" value="1"/>
</dbReference>
<dbReference type="GO" id="GO:0005634">
    <property type="term" value="C:nucleus"/>
    <property type="evidence" value="ECO:0007669"/>
    <property type="project" value="UniProtKB-SubCell"/>
</dbReference>
<feature type="region of interest" description="Disordered" evidence="6">
    <location>
        <begin position="424"/>
        <end position="443"/>
    </location>
</feature>
<feature type="compositionally biased region" description="Polar residues" evidence="6">
    <location>
        <begin position="615"/>
        <end position="624"/>
    </location>
</feature>
<evidence type="ECO:0000313" key="9">
    <source>
        <dbReference type="Proteomes" id="UP001140949"/>
    </source>
</evidence>
<sequence>MPLSEFHRAANATKGKNESNHSDLSSLMPDNDFAELLWENGQTVMQGQSHRPRKSFPSAPFPSPGLKAQEREVRDAKIGLFEPLDASTANDLCISVSVPSADIGLHAQDEDVPPWMNYPVDDPFGSEFFSELSGIDPNSLSSDRNNSFGAKDFHNVEHGYGNIGIKEGQEPSRSRPGQLFHSPQRCQLPSIPSSRPRVADFSTGGGGGGGSGIKSQGQFQKLDLLSTSRPSQLAGGVTNFSHFSRPASLTNANVNHRDRLKSTKGASTAAAASTNPMESTLADSPGVRGASTVDLAQKEVKSAAKPHCTSLEKSEVFVSEGATSRNNRRYNGTGHNTSAPEADLRNSSLAASLAIRRLHEPEKGPEAVVASSVCSGSSAGPASNNPKHGQKRKNQEGEESGYQSEDLDDDSVGVKKPSTIRAGMSMKRSRAAEVHNLSERRRRDRINEKMRALQELIPNCNKVDKASMLDEAIEYLKTLQLQVQMMSMGSGLCMSPMLIPPGLQHIHTPPMVHFPPMSVGMGMGMGMGMGYGMGMGMGMIDMNGSPGCPLIPVPPMHTPQFPCASVAGAAGLHGMPGSTGLQLFGIPGHGQGLPMATVPHAQLFSPFPGLPTKANPMNQVSGTMLNPIPVLDPSPSSRCKDQQQRQQQDLKMEKTQKASTRDSQVEKETSLQISRNVAVNSLSDNTNDSIETSFC</sequence>